<evidence type="ECO:0000256" key="3">
    <source>
        <dbReference type="ARBA" id="ARBA00022475"/>
    </source>
</evidence>
<evidence type="ECO:0000256" key="4">
    <source>
        <dbReference type="ARBA" id="ARBA00022692"/>
    </source>
</evidence>
<dbReference type="InterPro" id="IPR035906">
    <property type="entry name" value="MetI-like_sf"/>
</dbReference>
<dbReference type="PROSITE" id="PS50928">
    <property type="entry name" value="ABC_TM1"/>
    <property type="match status" value="1"/>
</dbReference>
<feature type="transmembrane region" description="Helical" evidence="7">
    <location>
        <begin position="216"/>
        <end position="236"/>
    </location>
</feature>
<dbReference type="GO" id="GO:0005886">
    <property type="term" value="C:plasma membrane"/>
    <property type="evidence" value="ECO:0007669"/>
    <property type="project" value="UniProtKB-SubCell"/>
</dbReference>
<feature type="domain" description="ABC transmembrane type-1" evidence="8">
    <location>
        <begin position="81"/>
        <end position="272"/>
    </location>
</feature>
<dbReference type="RefSeq" id="WP_076607789.1">
    <property type="nucleotide sequence ID" value="NZ_FTNR01000002.1"/>
</dbReference>
<comment type="subcellular location">
    <subcellularLocation>
        <location evidence="1 7">Cell membrane</location>
        <topology evidence="1 7">Multi-pass membrane protein</topology>
    </subcellularLocation>
</comment>
<dbReference type="OrthoDB" id="271590at2157"/>
<dbReference type="InterPro" id="IPR000515">
    <property type="entry name" value="MetI-like"/>
</dbReference>
<keyword evidence="4 7" id="KW-0812">Transmembrane</keyword>
<sequence length="276" mass="29270">MTDGRGDRHWRQHVWPRSRPYSRGLRERLVAVSERLVPPAAVLAALLVAWQAAVVATELPTVILPSPIDVANALLETYPTLADAAIVTGTTAAIGLVGGGVVGLVLAFAMTYSRTATRTLLPYIVALRIAPLIAIAPLLFLWFGRGILARSLLVATLTVFPMTIATLDGLRNTPTAYLELVESVGASRTTAFLFVRVPAAAPSVIAGFKIATTLSVIGAVVAEFVTLQSGLGYLVFDTAAYLRTAETYAALVVLTALGVGFYLVPVALERVLWSDS</sequence>
<organism evidence="9 10">
    <name type="scientific">Natronorubrum thiooxidans</name>
    <dbReference type="NCBI Taxonomy" id="308853"/>
    <lineage>
        <taxon>Archaea</taxon>
        <taxon>Methanobacteriati</taxon>
        <taxon>Methanobacteriota</taxon>
        <taxon>Stenosarchaea group</taxon>
        <taxon>Halobacteria</taxon>
        <taxon>Halobacteriales</taxon>
        <taxon>Natrialbaceae</taxon>
        <taxon>Natronorubrum</taxon>
    </lineage>
</organism>
<dbReference type="STRING" id="308853.SAMN05421752_10277"/>
<protein>
    <submittedName>
        <fullName evidence="9">NitT/TauT family transport system permease protein/putative hydroxymethylpyrimidine transport system permease protein</fullName>
    </submittedName>
</protein>
<evidence type="ECO:0000259" key="8">
    <source>
        <dbReference type="PROSITE" id="PS50928"/>
    </source>
</evidence>
<dbReference type="Gene3D" id="1.10.3720.10">
    <property type="entry name" value="MetI-like"/>
    <property type="match status" value="1"/>
</dbReference>
<dbReference type="PANTHER" id="PTHR30151">
    <property type="entry name" value="ALKANE SULFONATE ABC TRANSPORTER-RELATED, MEMBRANE SUBUNIT"/>
    <property type="match status" value="1"/>
</dbReference>
<dbReference type="GO" id="GO:0055085">
    <property type="term" value="P:transmembrane transport"/>
    <property type="evidence" value="ECO:0007669"/>
    <property type="project" value="InterPro"/>
</dbReference>
<gene>
    <name evidence="9" type="ORF">SAMN05421752_10277</name>
</gene>
<dbReference type="Proteomes" id="UP000185936">
    <property type="component" value="Unassembled WGS sequence"/>
</dbReference>
<keyword evidence="3" id="KW-1003">Cell membrane</keyword>
<dbReference type="Pfam" id="PF00528">
    <property type="entry name" value="BPD_transp_1"/>
    <property type="match status" value="1"/>
</dbReference>
<evidence type="ECO:0000256" key="6">
    <source>
        <dbReference type="ARBA" id="ARBA00023136"/>
    </source>
</evidence>
<feature type="transmembrane region" description="Helical" evidence="7">
    <location>
        <begin position="84"/>
        <end position="108"/>
    </location>
</feature>
<evidence type="ECO:0000313" key="9">
    <source>
        <dbReference type="EMBL" id="SIR72331.1"/>
    </source>
</evidence>
<keyword evidence="2 7" id="KW-0813">Transport</keyword>
<comment type="similarity">
    <text evidence="7">Belongs to the binding-protein-dependent transport system permease family.</text>
</comment>
<evidence type="ECO:0000313" key="10">
    <source>
        <dbReference type="Proteomes" id="UP000185936"/>
    </source>
</evidence>
<dbReference type="AlphaFoldDB" id="A0A1N7D927"/>
<dbReference type="PANTHER" id="PTHR30151:SF20">
    <property type="entry name" value="ABC TRANSPORTER PERMEASE PROTEIN HI_0355-RELATED"/>
    <property type="match status" value="1"/>
</dbReference>
<evidence type="ECO:0000256" key="2">
    <source>
        <dbReference type="ARBA" id="ARBA00022448"/>
    </source>
</evidence>
<feature type="transmembrane region" description="Helical" evidence="7">
    <location>
        <begin position="248"/>
        <end position="268"/>
    </location>
</feature>
<keyword evidence="5 7" id="KW-1133">Transmembrane helix</keyword>
<dbReference type="EMBL" id="FTNR01000002">
    <property type="protein sequence ID" value="SIR72331.1"/>
    <property type="molecule type" value="Genomic_DNA"/>
</dbReference>
<proteinExistence type="inferred from homology"/>
<keyword evidence="10" id="KW-1185">Reference proteome</keyword>
<dbReference type="CDD" id="cd06261">
    <property type="entry name" value="TM_PBP2"/>
    <property type="match status" value="1"/>
</dbReference>
<evidence type="ECO:0000256" key="1">
    <source>
        <dbReference type="ARBA" id="ARBA00004651"/>
    </source>
</evidence>
<name>A0A1N7D927_9EURY</name>
<evidence type="ECO:0000256" key="7">
    <source>
        <dbReference type="RuleBase" id="RU363032"/>
    </source>
</evidence>
<feature type="transmembrane region" description="Helical" evidence="7">
    <location>
        <begin position="36"/>
        <end position="56"/>
    </location>
</feature>
<evidence type="ECO:0000256" key="5">
    <source>
        <dbReference type="ARBA" id="ARBA00022989"/>
    </source>
</evidence>
<accession>A0A1N7D927</accession>
<dbReference type="SUPFAM" id="SSF161098">
    <property type="entry name" value="MetI-like"/>
    <property type="match status" value="1"/>
</dbReference>
<feature type="transmembrane region" description="Helical" evidence="7">
    <location>
        <begin position="120"/>
        <end position="143"/>
    </location>
</feature>
<reference evidence="10" key="1">
    <citation type="submission" date="2017-01" db="EMBL/GenBank/DDBJ databases">
        <authorList>
            <person name="Varghese N."/>
            <person name="Submissions S."/>
        </authorList>
    </citation>
    <scope>NUCLEOTIDE SEQUENCE [LARGE SCALE GENOMIC DNA]</scope>
    <source>
        <strain evidence="10">type strain: HArc-</strain>
    </source>
</reference>
<keyword evidence="6 7" id="KW-0472">Membrane</keyword>